<dbReference type="EMBL" id="CACRXK020005583">
    <property type="protein sequence ID" value="CAB4006717.1"/>
    <property type="molecule type" value="Genomic_DNA"/>
</dbReference>
<dbReference type="PANTHER" id="PTHR35350:SF1">
    <property type="entry name" value="HYPOTHETICAL LOC314168"/>
    <property type="match status" value="1"/>
</dbReference>
<dbReference type="OrthoDB" id="6090131at2759"/>
<dbReference type="Proteomes" id="UP001152795">
    <property type="component" value="Unassembled WGS sequence"/>
</dbReference>
<keyword evidence="1" id="KW-0695">RNA-directed DNA polymerase</keyword>
<evidence type="ECO:0000313" key="2">
    <source>
        <dbReference type="Proteomes" id="UP001152795"/>
    </source>
</evidence>
<protein>
    <submittedName>
        <fullName evidence="1">RNA-directed DNA polymerase from transposon X-element</fullName>
    </submittedName>
</protein>
<name>A0A7D9IIM1_PARCT</name>
<reference evidence="1" key="1">
    <citation type="submission" date="2020-04" db="EMBL/GenBank/DDBJ databases">
        <authorList>
            <person name="Alioto T."/>
            <person name="Alioto T."/>
            <person name="Gomez Garrido J."/>
        </authorList>
    </citation>
    <scope>NUCLEOTIDE SEQUENCE</scope>
    <source>
        <strain evidence="1">A484AB</strain>
    </source>
</reference>
<dbReference type="InterPro" id="IPR040029">
    <property type="entry name" value="C14orf28-like"/>
</dbReference>
<keyword evidence="1" id="KW-0808">Transferase</keyword>
<accession>A0A7D9IIM1</accession>
<dbReference type="InterPro" id="IPR007110">
    <property type="entry name" value="Ig-like_dom"/>
</dbReference>
<dbReference type="PROSITE" id="PS50835">
    <property type="entry name" value="IG_LIKE"/>
    <property type="match status" value="1"/>
</dbReference>
<sequence>MSTSKDRAILTFVLSSIFSPTSLALTLGMRTQITQGMIVKVNNFLSEMDNKQVQVELEAEKHIDNLICTLETELESGLNELTRKRARLHEDECESRMFVTSAKRARLDRLKGTARNSVKKRVASRLFRKWKQNLSTQKGKGKGVYRIDRGAEIAVFEVLQKQLKAHRRRWGDEGTGYLEHDQRMQSREMLKVANDYLATHGKKPIKSRETVRSWGRCKNKRYRQAQQHRGRNLWAHLRAPKKQRECHINMHYNRSHIKNYTRLAFGGAKNLLAERGLVIRRAIDDKAYVRCGTSEGFSRPVHTPVNLNTGNDVNQFQLPSSDYPDPVGYVSPGVVLLINDMKEIDYEGKDKFVPTNVTVTVTCKPKHSYPSTATNWANDLTATRYLFRKEHEIPSDNSSEESSLLLNKASLQDAMIYLVVIRDSLLQFELMTIKEDYEHIFEAGDHLDRERMRNEILLKRLDTCMAAIDQYRRDPVIKKLMEDLQVLVEQLRAIVSHLDCNEWNSIETDYTVAKELCARIRREWRRVVFLNTGTTRLMPVDIQTSDAGPGVSSHEHITQIRMAESFMINNLDLQCRFHYAPSDSASHIAEKVMRSLNECLGDGRSIPVPKTSLVDMQGKLKMNDISNDEVQRLQHEEEESIAKECAEEVRKRFNGKSCMGTSIHALKPCYEEHTKFFFDEKYMLRCVNAAPSNLERCAGKGFEFVKKFFQEHYFLYDNGFEGHREGCGTNKCEYHATIGRKTDDPHCSTVHRVQPPVPDYSSVTQFHYLSPQAISTGNITESFGLTKKQVMDPCTMERDDFNPRKQLDKLVSSCGQPELKPKHEDNISSESDTVCTVVDTNDTLAKMLSKVDDFVASYSGEDLRSSVVKEIKHRYNAKVKAFVSKTTNASARASEKAKLYDDIEWETLIRKNELGDLYVSQLDLYLIKNLNLTKKERSRKGYSKAAKVEDIKQHFYSSFSQTENKKGQVAQNVHLSLGQPVGKKDTDEVPLLNVPPWGGTVNVEGKNVILANTCPIDNFLTIFYALMKMHGSAYQHLSASTHLYASALVRISHLLDAGKFSEGKWEWLKLFPGRFELSERNKVDLWGNEEEMFVSRLYPVLETTFTSTCGSAACPMRILEVHSKAIRLSETGIPPPQFLQESLFEWHDSSQLQTRCGRAMLAVPAGSDHFLSSYYVQDPVTGQLLQSVNAYCGGMRVNSQRKFLGGNSPPFMTMSLNHFVHKGIITDVSHIPLAVQLSKESYSLFGMTFWNGSHYRGALIMKGSWYYYDGMWERNSKGEGLAKCGGMPSTPVGFCVAHCVYVRGDLLK</sequence>
<proteinExistence type="predicted"/>
<evidence type="ECO:0000313" key="1">
    <source>
        <dbReference type="EMBL" id="CAB4006717.1"/>
    </source>
</evidence>
<gene>
    <name evidence="1" type="ORF">PACLA_8A034106</name>
</gene>
<organism evidence="1 2">
    <name type="scientific">Paramuricea clavata</name>
    <name type="common">Red gorgonian</name>
    <name type="synonym">Violescent sea-whip</name>
    <dbReference type="NCBI Taxonomy" id="317549"/>
    <lineage>
        <taxon>Eukaryota</taxon>
        <taxon>Metazoa</taxon>
        <taxon>Cnidaria</taxon>
        <taxon>Anthozoa</taxon>
        <taxon>Octocorallia</taxon>
        <taxon>Malacalcyonacea</taxon>
        <taxon>Plexauridae</taxon>
        <taxon>Paramuricea</taxon>
    </lineage>
</organism>
<keyword evidence="1" id="KW-0548">Nucleotidyltransferase</keyword>
<keyword evidence="2" id="KW-1185">Reference proteome</keyword>
<dbReference type="PANTHER" id="PTHR35350">
    <property type="entry name" value="HYPOTHETICAL LOC314168"/>
    <property type="match status" value="1"/>
</dbReference>
<dbReference type="GO" id="GO:0003964">
    <property type="term" value="F:RNA-directed DNA polymerase activity"/>
    <property type="evidence" value="ECO:0007669"/>
    <property type="project" value="UniProtKB-KW"/>
</dbReference>
<comment type="caution">
    <text evidence="1">The sequence shown here is derived from an EMBL/GenBank/DDBJ whole genome shotgun (WGS) entry which is preliminary data.</text>
</comment>